<dbReference type="GO" id="GO:0004984">
    <property type="term" value="F:olfactory receptor activity"/>
    <property type="evidence" value="ECO:0007669"/>
    <property type="project" value="InterPro"/>
</dbReference>
<dbReference type="PROSITE" id="PS50262">
    <property type="entry name" value="G_PROTEIN_RECEP_F1_2"/>
    <property type="match status" value="1"/>
</dbReference>
<proteinExistence type="inferred from homology"/>
<evidence type="ECO:0000313" key="17">
    <source>
        <dbReference type="Proteomes" id="UP000265140"/>
    </source>
</evidence>
<evidence type="ECO:0000256" key="5">
    <source>
        <dbReference type="ARBA" id="ARBA00022725"/>
    </source>
</evidence>
<dbReference type="GeneID" id="105011183"/>
<evidence type="ECO:0000256" key="3">
    <source>
        <dbReference type="ARBA" id="ARBA00022606"/>
    </source>
</evidence>
<protein>
    <recommendedName>
        <fullName evidence="14">Olfactory receptor</fullName>
    </recommendedName>
</protein>
<evidence type="ECO:0000259" key="15">
    <source>
        <dbReference type="PROSITE" id="PS50262"/>
    </source>
</evidence>
<evidence type="ECO:0000256" key="9">
    <source>
        <dbReference type="ARBA" id="ARBA00023157"/>
    </source>
</evidence>
<dbReference type="InParanoid" id="A0A3P8ZA25"/>
<feature type="transmembrane region" description="Helical" evidence="14">
    <location>
        <begin position="57"/>
        <end position="83"/>
    </location>
</feature>
<dbReference type="PANTHER" id="PTHR26451">
    <property type="entry name" value="G_PROTEIN_RECEP_F1_2 DOMAIN-CONTAINING PROTEIN"/>
    <property type="match status" value="1"/>
</dbReference>
<keyword evidence="2 14" id="KW-1003">Cell membrane</keyword>
<dbReference type="Pfam" id="PF13853">
    <property type="entry name" value="7tm_4"/>
    <property type="match status" value="1"/>
</dbReference>
<evidence type="ECO:0000313" key="16">
    <source>
        <dbReference type="Ensembl" id="ENSELUP00000025560.3"/>
    </source>
</evidence>
<dbReference type="Gene3D" id="1.20.1070.10">
    <property type="entry name" value="Rhodopsin 7-helix transmembrane proteins"/>
    <property type="match status" value="1"/>
</dbReference>
<dbReference type="PRINTS" id="PR00245">
    <property type="entry name" value="OLFACTORYR"/>
</dbReference>
<feature type="transmembrane region" description="Helical" evidence="14">
    <location>
        <begin position="234"/>
        <end position="256"/>
    </location>
</feature>
<dbReference type="InterPro" id="IPR017452">
    <property type="entry name" value="GPCR_Rhodpsn_7TM"/>
</dbReference>
<evidence type="ECO:0000256" key="13">
    <source>
        <dbReference type="RuleBase" id="RU000688"/>
    </source>
</evidence>
<evidence type="ECO:0000256" key="6">
    <source>
        <dbReference type="ARBA" id="ARBA00022989"/>
    </source>
</evidence>
<dbReference type="PROSITE" id="PS00237">
    <property type="entry name" value="G_PROTEIN_RECEP_F1_1"/>
    <property type="match status" value="1"/>
</dbReference>
<keyword evidence="5 14" id="KW-0552">Olfaction</keyword>
<dbReference type="GO" id="GO:0004930">
    <property type="term" value="F:G protein-coupled receptor activity"/>
    <property type="evidence" value="ECO:0007669"/>
    <property type="project" value="UniProtKB-KW"/>
</dbReference>
<dbReference type="PANTHER" id="PTHR26451:SF885">
    <property type="entry name" value="OLFACTORY RECEPTOR"/>
    <property type="match status" value="1"/>
</dbReference>
<dbReference type="InterPro" id="IPR000276">
    <property type="entry name" value="GPCR_Rhodpsn"/>
</dbReference>
<dbReference type="FunFam" id="1.20.1070.10:FF:000024">
    <property type="entry name" value="Olfactory receptor"/>
    <property type="match status" value="1"/>
</dbReference>
<dbReference type="GO" id="GO:0005549">
    <property type="term" value="F:odorant binding"/>
    <property type="evidence" value="ECO:0007669"/>
    <property type="project" value="TreeGrafter"/>
</dbReference>
<feature type="transmembrane region" description="Helical" evidence="14">
    <location>
        <begin position="22"/>
        <end position="45"/>
    </location>
</feature>
<dbReference type="Ensembl" id="ENSELUT00000037317.3">
    <property type="protein sequence ID" value="ENSELUP00000025560.3"/>
    <property type="gene ID" value="ENSELUG00000037160.1"/>
</dbReference>
<feature type="transmembrane region" description="Helical" evidence="14">
    <location>
        <begin position="138"/>
        <end position="155"/>
    </location>
</feature>
<dbReference type="OMA" id="CGAFFGI"/>
<keyword evidence="4 13" id="KW-0812">Transmembrane</keyword>
<dbReference type="InterPro" id="IPR052921">
    <property type="entry name" value="GPCR1_Superfamily_Member"/>
</dbReference>
<reference evidence="17" key="1">
    <citation type="journal article" date="2014" name="PLoS ONE">
        <title>The genome and linkage map of the northern pike (Esox lucius): conserved synteny revealed between the salmonid sister group and the Neoteleostei.</title>
        <authorList>
            <person name="Rondeau E.B."/>
            <person name="Minkley D.R."/>
            <person name="Leong J.S."/>
            <person name="Messmer A.M."/>
            <person name="Jantzen J.R."/>
            <person name="von Schalburg K.R."/>
            <person name="Lemon C."/>
            <person name="Bird N.H."/>
            <person name="Koop B.F."/>
        </authorList>
    </citation>
    <scope>NUCLEOTIDE SEQUENCE</scope>
</reference>
<evidence type="ECO:0000256" key="2">
    <source>
        <dbReference type="ARBA" id="ARBA00022475"/>
    </source>
</evidence>
<keyword evidence="3 14" id="KW-0716">Sensory transduction</keyword>
<evidence type="ECO:0000256" key="11">
    <source>
        <dbReference type="ARBA" id="ARBA00023180"/>
    </source>
</evidence>
<dbReference type="GO" id="GO:0005886">
    <property type="term" value="C:plasma membrane"/>
    <property type="evidence" value="ECO:0007669"/>
    <property type="project" value="UniProtKB-SubCell"/>
</dbReference>
<organism evidence="16 17">
    <name type="scientific">Esox lucius</name>
    <name type="common">Northern pike</name>
    <dbReference type="NCBI Taxonomy" id="8010"/>
    <lineage>
        <taxon>Eukaryota</taxon>
        <taxon>Metazoa</taxon>
        <taxon>Chordata</taxon>
        <taxon>Craniata</taxon>
        <taxon>Vertebrata</taxon>
        <taxon>Euteleostomi</taxon>
        <taxon>Actinopterygii</taxon>
        <taxon>Neopterygii</taxon>
        <taxon>Teleostei</taxon>
        <taxon>Protacanthopterygii</taxon>
        <taxon>Esociformes</taxon>
        <taxon>Esocidae</taxon>
        <taxon>Esox</taxon>
    </lineage>
</organism>
<feature type="transmembrane region" description="Helical" evidence="14">
    <location>
        <begin position="203"/>
        <end position="222"/>
    </location>
</feature>
<dbReference type="GeneTree" id="ENSGT00950000183048"/>
<dbReference type="KEGG" id="els:105011183"/>
<evidence type="ECO:0000256" key="10">
    <source>
        <dbReference type="ARBA" id="ARBA00023170"/>
    </source>
</evidence>
<keyword evidence="7 13" id="KW-0297">G-protein coupled receptor</keyword>
<dbReference type="Proteomes" id="UP000265140">
    <property type="component" value="Chromosome 7"/>
</dbReference>
<dbReference type="PRINTS" id="PR00237">
    <property type="entry name" value="GPCRRHODOPSN"/>
</dbReference>
<dbReference type="SUPFAM" id="SSF81321">
    <property type="entry name" value="Family A G protein-coupled receptor-like"/>
    <property type="match status" value="1"/>
</dbReference>
<dbReference type="RefSeq" id="XP_010869330.3">
    <property type="nucleotide sequence ID" value="XM_010871028.3"/>
</dbReference>
<sequence length="315" mass="35729">MNSTQFTSFILAGYSDIGQLKYLYVLIMTVLCISIWFSNILLIVVICIERNLHKPMYLILCSLFVNDLYGSTALYPAIMIHLVSDVHSISTGHCYLQIFCIYTYGCIEVGNLAVMSYDRYLAICHPLQYTVIMTPKKVCVLICVIWFCMSVHMILNVSLTARLEFCGNVIDKLFCDNYLIVKLACSASDAAVNNIFGLLSYNLIFMVCLFTIFFSYTAILTICLKSSIATRKKALSTCTPHLASLINFFFGCFFTVLQSRFDSPMKHFPSEVKAILSVYFAMIQPLFNPILYGMRMSKLRKACKNVLVLGQYPDK</sequence>
<keyword evidence="11" id="KW-0325">Glycoprotein</keyword>
<feature type="transmembrane region" description="Helical" evidence="14">
    <location>
        <begin position="276"/>
        <end position="294"/>
    </location>
</feature>
<comment type="subcellular location">
    <subcellularLocation>
        <location evidence="1 14">Cell membrane</location>
        <topology evidence="1 14">Multi-pass membrane protein</topology>
    </subcellularLocation>
</comment>
<evidence type="ECO:0000256" key="12">
    <source>
        <dbReference type="ARBA" id="ARBA00023224"/>
    </source>
</evidence>
<keyword evidence="10 13" id="KW-0675">Receptor</keyword>
<keyword evidence="12 13" id="KW-0807">Transducer</keyword>
<keyword evidence="17" id="KW-1185">Reference proteome</keyword>
<dbReference type="FunCoup" id="A0A3P8ZA25">
    <property type="interactions" value="229"/>
</dbReference>
<keyword evidence="8 14" id="KW-0472">Membrane</keyword>
<feature type="transmembrane region" description="Helical" evidence="14">
    <location>
        <begin position="95"/>
        <end position="117"/>
    </location>
</feature>
<keyword evidence="9" id="KW-1015">Disulfide bond</keyword>
<evidence type="ECO:0000256" key="4">
    <source>
        <dbReference type="ARBA" id="ARBA00022692"/>
    </source>
</evidence>
<dbReference type="AlphaFoldDB" id="A0A3P8ZA25"/>
<dbReference type="InterPro" id="IPR000725">
    <property type="entry name" value="Olfact_rcpt"/>
</dbReference>
<evidence type="ECO:0000256" key="1">
    <source>
        <dbReference type="ARBA" id="ARBA00004651"/>
    </source>
</evidence>
<reference evidence="16" key="3">
    <citation type="submission" date="2025-08" db="UniProtKB">
        <authorList>
            <consortium name="Ensembl"/>
        </authorList>
    </citation>
    <scope>IDENTIFICATION</scope>
</reference>
<reference evidence="16" key="2">
    <citation type="submission" date="2020-02" db="EMBL/GenBank/DDBJ databases">
        <title>Esox lucius (northern pike) genome, fEsoLuc1, primary haplotype.</title>
        <authorList>
            <person name="Myers G."/>
            <person name="Karagic N."/>
            <person name="Meyer A."/>
            <person name="Pippel M."/>
            <person name="Reichard M."/>
            <person name="Winkler S."/>
            <person name="Tracey A."/>
            <person name="Sims Y."/>
            <person name="Howe K."/>
            <person name="Rhie A."/>
            <person name="Formenti G."/>
            <person name="Durbin R."/>
            <person name="Fedrigo O."/>
            <person name="Jarvis E.D."/>
        </authorList>
    </citation>
    <scope>NUCLEOTIDE SEQUENCE [LARGE SCALE GENOMIC DNA]</scope>
</reference>
<reference evidence="16" key="4">
    <citation type="submission" date="2025-09" db="UniProtKB">
        <authorList>
            <consortium name="Ensembl"/>
        </authorList>
    </citation>
    <scope>IDENTIFICATION</scope>
</reference>
<keyword evidence="6 14" id="KW-1133">Transmembrane helix</keyword>
<name>A0A3P8ZA25_ESOLU</name>
<evidence type="ECO:0000256" key="7">
    <source>
        <dbReference type="ARBA" id="ARBA00023040"/>
    </source>
</evidence>
<evidence type="ECO:0000256" key="8">
    <source>
        <dbReference type="ARBA" id="ARBA00023136"/>
    </source>
</evidence>
<accession>A0A3P8ZA25</accession>
<evidence type="ECO:0000256" key="14">
    <source>
        <dbReference type="RuleBase" id="RU363047"/>
    </source>
</evidence>
<comment type="similarity">
    <text evidence="13">Belongs to the G-protein coupled receptor 1 family.</text>
</comment>
<feature type="domain" description="G-protein coupled receptors family 1 profile" evidence="15">
    <location>
        <begin position="38"/>
        <end position="292"/>
    </location>
</feature>